<sequence precursor="true">MKRTLSALALVAAAAAFAAQMTGIFIGDRERTLYVGGEPFCLVFPQPVLGGEVETPGFALAVQDNMACFTALDPGSQARATLTVGDRTLSYVLKARLDAPSAEIRVIFPGGPAASPSNQGAPPAKAEAPQAVEAATAKPSANDQEAPEKVESNSPLPVPEEVRQRVVTPEPDPTIQRLESIIAKLDRVLRAQEVSEGRYLPESVTEPSHQRGAGEGEESPSLQEEVRKAGEPASGSEASGVEKEEASPQQGIAEVQDEPEGKAEAEEPSAGVGYDPVEDPIPQGVRVITSLVPGKHAWRITYTLYNDGDYPLITDPNNIRILFNGEAVETGKLKQRTSSGYAGWVPPGYEEVGSVEVSPLDGQGELRLEFDLTRLSPERENLTIVRRWKITTMPYVVPNQP</sequence>
<dbReference type="eggNOG" id="COG3354">
    <property type="taxonomic scope" value="Bacteria"/>
</dbReference>
<organism evidence="3 4">
    <name type="scientific">Oceanithermus profundus (strain DSM 14977 / NBRC 100410 / VKM B-2274 / 506)</name>
    <dbReference type="NCBI Taxonomy" id="670487"/>
    <lineage>
        <taxon>Bacteria</taxon>
        <taxon>Thermotogati</taxon>
        <taxon>Deinococcota</taxon>
        <taxon>Deinococci</taxon>
        <taxon>Thermales</taxon>
        <taxon>Thermaceae</taxon>
        <taxon>Oceanithermus</taxon>
    </lineage>
</organism>
<feature type="chain" id="PRO_5003190255" description="DUF4352 domain-containing protein" evidence="2">
    <location>
        <begin position="19"/>
        <end position="401"/>
    </location>
</feature>
<evidence type="ECO:0000256" key="2">
    <source>
        <dbReference type="SAM" id="SignalP"/>
    </source>
</evidence>
<feature type="signal peptide" evidence="2">
    <location>
        <begin position="1"/>
        <end position="18"/>
    </location>
</feature>
<reference evidence="3 4" key="2">
    <citation type="journal article" date="2011" name="Stand. Genomic Sci.">
        <title>Complete genome sequence of Oceanithermus profundus type strain (506).</title>
        <authorList>
            <person name="Pati A."/>
            <person name="Zhang X."/>
            <person name="Lapidus A."/>
            <person name="Nolan M."/>
            <person name="Lucas S."/>
            <person name="Del Rio T.G."/>
            <person name="Tice H."/>
            <person name="Cheng J.F."/>
            <person name="Tapia R."/>
            <person name="Han C."/>
            <person name="Goodwin L."/>
            <person name="Pitluck S."/>
            <person name="Liolios K."/>
            <person name="Pagani I."/>
            <person name="Ivanova N."/>
            <person name="Mavromatis K."/>
            <person name="Chen A."/>
            <person name="Palaniappan K."/>
            <person name="Hauser L."/>
            <person name="Jeffries C.D."/>
            <person name="Brambilla E.M."/>
            <person name="Rohl A."/>
            <person name="Mwirichia R."/>
            <person name="Rohde M."/>
            <person name="Tindall B.J."/>
            <person name="Sikorski J."/>
            <person name="Wirth R."/>
            <person name="Goker M."/>
            <person name="Woyke T."/>
            <person name="Detter J.C."/>
            <person name="Bristow J."/>
            <person name="Eisen J.A."/>
            <person name="Markowitz V."/>
            <person name="Hugenholtz P."/>
            <person name="Kyrpides N.C."/>
            <person name="Klenk H.P."/>
            <person name="Land M."/>
        </authorList>
    </citation>
    <scope>NUCLEOTIDE SEQUENCE [LARGE SCALE GENOMIC DNA]</scope>
    <source>
        <strain evidence="4">DSM 14977 / NBRC 100410 / VKM B-2274 / 506</strain>
        <plasmid evidence="4">Plasmid pOCEPR01</plasmid>
    </source>
</reference>
<evidence type="ECO:0000313" key="3">
    <source>
        <dbReference type="EMBL" id="ADR37812.1"/>
    </source>
</evidence>
<name>E4UAN3_OCEP5</name>
<dbReference type="Proteomes" id="UP000008722">
    <property type="component" value="Plasmid pOCEPR01"/>
</dbReference>
<keyword evidence="4" id="KW-1185">Reference proteome</keyword>
<proteinExistence type="predicted"/>
<feature type="compositionally biased region" description="Low complexity" evidence="1">
    <location>
        <begin position="121"/>
        <end position="139"/>
    </location>
</feature>
<dbReference type="HOGENOM" id="CLU_686665_0_0_0"/>
<dbReference type="AlphaFoldDB" id="E4UAN3"/>
<dbReference type="KEGG" id="opr:Ocepr_2364"/>
<accession>E4UAN3</accession>
<dbReference type="RefSeq" id="WP_013449791.1">
    <property type="nucleotide sequence ID" value="NC_014753.1"/>
</dbReference>
<reference evidence="4" key="1">
    <citation type="submission" date="2010-11" db="EMBL/GenBank/DDBJ databases">
        <title>The complete sequence of plasmid of Oceanithermus profundus DSM 14977.</title>
        <authorList>
            <consortium name="US DOE Joint Genome Institute (JGI-PGF)"/>
            <person name="Lucas S."/>
            <person name="Copeland A."/>
            <person name="Lapidus A."/>
            <person name="Bruce D."/>
            <person name="Goodwin L."/>
            <person name="Pitluck S."/>
            <person name="Kyrpides N."/>
            <person name="Mavromatis K."/>
            <person name="Pagani I."/>
            <person name="Ivanova N."/>
            <person name="Zhang X."/>
            <person name="Brettin T."/>
            <person name="Detter J.C."/>
            <person name="Tapia R."/>
            <person name="Han C."/>
            <person name="Land M."/>
            <person name="Hauser L."/>
            <person name="Markowitz V."/>
            <person name="Cheng J.-F."/>
            <person name="Hugenholtz P."/>
            <person name="Woyke T."/>
            <person name="Wu D."/>
            <person name="Tindall B."/>
            <person name="Faehnrich R."/>
            <person name="Brambilla E."/>
            <person name="Klenk H.-P."/>
            <person name="Eisen J.A."/>
        </authorList>
    </citation>
    <scope>NUCLEOTIDE SEQUENCE [LARGE SCALE GENOMIC DNA]</scope>
    <source>
        <strain evidence="4">DSM 14977 / NBRC 100410 / VKM B-2274 / 506</strain>
        <plasmid evidence="4">Plasmid pOCEPR01</plasmid>
    </source>
</reference>
<feature type="region of interest" description="Disordered" evidence="1">
    <location>
        <begin position="198"/>
        <end position="279"/>
    </location>
</feature>
<protein>
    <recommendedName>
        <fullName evidence="5">DUF4352 domain-containing protein</fullName>
    </recommendedName>
</protein>
<keyword evidence="3" id="KW-0614">Plasmid</keyword>
<dbReference type="EMBL" id="CP002362">
    <property type="protein sequence ID" value="ADR37812.1"/>
    <property type="molecule type" value="Genomic_DNA"/>
</dbReference>
<evidence type="ECO:0000313" key="4">
    <source>
        <dbReference type="Proteomes" id="UP000008722"/>
    </source>
</evidence>
<evidence type="ECO:0008006" key="5">
    <source>
        <dbReference type="Google" id="ProtNLM"/>
    </source>
</evidence>
<feature type="region of interest" description="Disordered" evidence="1">
    <location>
        <begin position="113"/>
        <end position="171"/>
    </location>
</feature>
<keyword evidence="2" id="KW-0732">Signal</keyword>
<geneLocation type="plasmid" evidence="3 4">
    <name>pOCEPR01</name>
</geneLocation>
<gene>
    <name evidence="3" type="ordered locus">Ocepr_2364</name>
</gene>
<evidence type="ECO:0000256" key="1">
    <source>
        <dbReference type="SAM" id="MobiDB-lite"/>
    </source>
</evidence>